<comment type="catalytic activity">
    <reaction evidence="8">
        <text>adenosine + phosphate = alpha-D-ribose 1-phosphate + adenine</text>
        <dbReference type="Rhea" id="RHEA:27642"/>
        <dbReference type="ChEBI" id="CHEBI:16335"/>
        <dbReference type="ChEBI" id="CHEBI:16708"/>
        <dbReference type="ChEBI" id="CHEBI:43474"/>
        <dbReference type="ChEBI" id="CHEBI:57720"/>
        <dbReference type="EC" id="2.4.2.1"/>
    </reaction>
    <physiologicalReaction direction="left-to-right" evidence="8">
        <dbReference type="Rhea" id="RHEA:27643"/>
    </physiologicalReaction>
</comment>
<keyword evidence="4" id="KW-0479">Metal-binding</keyword>
<gene>
    <name evidence="10" type="ORF">HE1_01006</name>
</gene>
<keyword evidence="11" id="KW-1185">Reference proteome</keyword>
<evidence type="ECO:0000256" key="8">
    <source>
        <dbReference type="ARBA" id="ARBA00048968"/>
    </source>
</evidence>
<dbReference type="GO" id="GO:0017061">
    <property type="term" value="F:S-methyl-5-thioadenosine phosphorylase activity"/>
    <property type="evidence" value="ECO:0007669"/>
    <property type="project" value="UniProtKB-EC"/>
</dbReference>
<dbReference type="Proteomes" id="UP000024842">
    <property type="component" value="Unassembled WGS sequence"/>
</dbReference>
<proteinExistence type="inferred from homology"/>
<evidence type="ECO:0000256" key="3">
    <source>
        <dbReference type="ARBA" id="ARBA00022679"/>
    </source>
</evidence>
<comment type="similarity">
    <text evidence="2">Belongs to the purine nucleoside phosphorylase YfiH/LACC1 family.</text>
</comment>
<dbReference type="RefSeq" id="WP_006288206.1">
    <property type="nucleotide sequence ID" value="NZ_BAUP01000124.1"/>
</dbReference>
<comment type="catalytic activity">
    <reaction evidence="9">
        <text>S-methyl-5'-thioadenosine + phosphate = 5-(methylsulfanyl)-alpha-D-ribose 1-phosphate + adenine</text>
        <dbReference type="Rhea" id="RHEA:11852"/>
        <dbReference type="ChEBI" id="CHEBI:16708"/>
        <dbReference type="ChEBI" id="CHEBI:17509"/>
        <dbReference type="ChEBI" id="CHEBI:43474"/>
        <dbReference type="ChEBI" id="CHEBI:58533"/>
        <dbReference type="EC" id="2.4.2.28"/>
    </reaction>
    <physiologicalReaction direction="left-to-right" evidence="9">
        <dbReference type="Rhea" id="RHEA:11853"/>
    </physiologicalReaction>
</comment>
<keyword evidence="6" id="KW-0862">Zinc</keyword>
<dbReference type="SUPFAM" id="SSF64438">
    <property type="entry name" value="CNF1/YfiH-like putative cysteine hydrolases"/>
    <property type="match status" value="1"/>
</dbReference>
<dbReference type="Gene3D" id="3.60.140.10">
    <property type="entry name" value="CNF1/YfiH-like putative cysteine hydrolases"/>
    <property type="match status" value="1"/>
</dbReference>
<evidence type="ECO:0000313" key="11">
    <source>
        <dbReference type="Proteomes" id="UP000024842"/>
    </source>
</evidence>
<comment type="caution">
    <text evidence="10">The sequence shown here is derived from an EMBL/GenBank/DDBJ whole genome shotgun (WGS) entry which is preliminary data.</text>
</comment>
<comment type="catalytic activity">
    <reaction evidence="7">
        <text>adenosine + H2O + H(+) = inosine + NH4(+)</text>
        <dbReference type="Rhea" id="RHEA:24408"/>
        <dbReference type="ChEBI" id="CHEBI:15377"/>
        <dbReference type="ChEBI" id="CHEBI:15378"/>
        <dbReference type="ChEBI" id="CHEBI:16335"/>
        <dbReference type="ChEBI" id="CHEBI:17596"/>
        <dbReference type="ChEBI" id="CHEBI:28938"/>
        <dbReference type="EC" id="3.5.4.4"/>
    </reaction>
    <physiologicalReaction direction="left-to-right" evidence="7">
        <dbReference type="Rhea" id="RHEA:24409"/>
    </physiologicalReaction>
</comment>
<accession>A0A023DZV4</accession>
<dbReference type="PANTHER" id="PTHR30616">
    <property type="entry name" value="UNCHARACTERIZED PROTEIN YFIH"/>
    <property type="match status" value="1"/>
</dbReference>
<organism evidence="10 11">
    <name type="scientific">Holospora elegans E1</name>
    <dbReference type="NCBI Taxonomy" id="1427503"/>
    <lineage>
        <taxon>Bacteria</taxon>
        <taxon>Pseudomonadati</taxon>
        <taxon>Pseudomonadota</taxon>
        <taxon>Alphaproteobacteria</taxon>
        <taxon>Holosporales</taxon>
        <taxon>Holosporaceae</taxon>
        <taxon>Holospora</taxon>
    </lineage>
</organism>
<evidence type="ECO:0000313" key="10">
    <source>
        <dbReference type="EMBL" id="GAJ46668.1"/>
    </source>
</evidence>
<evidence type="ECO:0000256" key="6">
    <source>
        <dbReference type="ARBA" id="ARBA00022833"/>
    </source>
</evidence>
<evidence type="ECO:0000256" key="5">
    <source>
        <dbReference type="ARBA" id="ARBA00022801"/>
    </source>
</evidence>
<dbReference type="CDD" id="cd16833">
    <property type="entry name" value="YfiH"/>
    <property type="match status" value="1"/>
</dbReference>
<dbReference type="InterPro" id="IPR038371">
    <property type="entry name" value="Cu_polyphenol_OxRdtase_sf"/>
</dbReference>
<name>A0A023DZV4_9PROT</name>
<dbReference type="AlphaFoldDB" id="A0A023DZV4"/>
<evidence type="ECO:0000256" key="2">
    <source>
        <dbReference type="ARBA" id="ARBA00007353"/>
    </source>
</evidence>
<dbReference type="GO" id="GO:0005507">
    <property type="term" value="F:copper ion binding"/>
    <property type="evidence" value="ECO:0007669"/>
    <property type="project" value="TreeGrafter"/>
</dbReference>
<comment type="catalytic activity">
    <reaction evidence="1">
        <text>inosine + phosphate = alpha-D-ribose 1-phosphate + hypoxanthine</text>
        <dbReference type="Rhea" id="RHEA:27646"/>
        <dbReference type="ChEBI" id="CHEBI:17368"/>
        <dbReference type="ChEBI" id="CHEBI:17596"/>
        <dbReference type="ChEBI" id="CHEBI:43474"/>
        <dbReference type="ChEBI" id="CHEBI:57720"/>
        <dbReference type="EC" id="2.4.2.1"/>
    </reaction>
    <physiologicalReaction direction="left-to-right" evidence="1">
        <dbReference type="Rhea" id="RHEA:27647"/>
    </physiologicalReaction>
</comment>
<evidence type="ECO:0000256" key="1">
    <source>
        <dbReference type="ARBA" id="ARBA00000553"/>
    </source>
</evidence>
<dbReference type="GO" id="GO:0016787">
    <property type="term" value="F:hydrolase activity"/>
    <property type="evidence" value="ECO:0007669"/>
    <property type="project" value="UniProtKB-KW"/>
</dbReference>
<evidence type="ECO:0000256" key="7">
    <source>
        <dbReference type="ARBA" id="ARBA00047989"/>
    </source>
</evidence>
<keyword evidence="5" id="KW-0378">Hydrolase</keyword>
<dbReference type="STRING" id="1427503.HE1_01006"/>
<evidence type="ECO:0000256" key="9">
    <source>
        <dbReference type="ARBA" id="ARBA00049893"/>
    </source>
</evidence>
<dbReference type="EMBL" id="BAUP01000124">
    <property type="protein sequence ID" value="GAJ46668.1"/>
    <property type="molecule type" value="Genomic_DNA"/>
</dbReference>
<protein>
    <submittedName>
        <fullName evidence="10">Laccase domain protein</fullName>
    </submittedName>
</protein>
<dbReference type="InterPro" id="IPR003730">
    <property type="entry name" value="Cu_polyphenol_OxRdtase"/>
</dbReference>
<dbReference type="PANTHER" id="PTHR30616:SF2">
    <property type="entry name" value="PURINE NUCLEOSIDE PHOSPHORYLASE LACC1"/>
    <property type="match status" value="1"/>
</dbReference>
<keyword evidence="3" id="KW-0808">Transferase</keyword>
<evidence type="ECO:0000256" key="4">
    <source>
        <dbReference type="ARBA" id="ARBA00022723"/>
    </source>
</evidence>
<reference evidence="10 11" key="1">
    <citation type="journal article" date="2014" name="FEMS Microbiol. Lett.">
        <title>Draft genome sequences of three Holospora species (Holospora obtusa, Holospora undulata, and Holospora elegans), endonuclear symbiotic bacteria of the ciliate Paramecium caudatum.</title>
        <authorList>
            <person name="Dohra H."/>
            <person name="Tanaka K."/>
            <person name="Suzuki T."/>
            <person name="Fujishima M."/>
            <person name="Suzuki H."/>
        </authorList>
    </citation>
    <scope>NUCLEOTIDE SEQUENCE [LARGE SCALE GENOMIC DNA]</scope>
    <source>
        <strain evidence="10 11">E1</strain>
    </source>
</reference>
<dbReference type="Pfam" id="PF02578">
    <property type="entry name" value="Cu-oxidase_4"/>
    <property type="match status" value="1"/>
</dbReference>
<sequence>MVEFSSDSKQVVHYTFSDFDPCLCPGWSIPHGFFPGTVKGRNMSVGYKSIGTYLKNRRDLVFSLRMDPEKMMFPCQVHGGDVFIVTKDIPSDAPDCDGLVTDVPGITLCVSTADCAPVMFWDTESVVGICHAGWKGVFLGVLENTLAAVRSVSKSPLKVQACIGPTIRLKNYEVSCDFYHSFIKEDPESCNFFQKEEKLFFDLPGYIAFRLSKKECKVFDTLEDTYESRFFSRRHHKKQNFCCEYGFGSMIGLPI</sequence>
<dbReference type="OrthoDB" id="4279at2"/>
<dbReference type="InterPro" id="IPR011324">
    <property type="entry name" value="Cytotoxic_necrot_fac-like_cat"/>
</dbReference>